<keyword evidence="3" id="KW-1185">Reference proteome</keyword>
<keyword evidence="1" id="KW-0732">Signal</keyword>
<feature type="chain" id="PRO_5012190646" description="Heme-binding protein" evidence="1">
    <location>
        <begin position="25"/>
        <end position="294"/>
    </location>
</feature>
<dbReference type="Proteomes" id="UP000193978">
    <property type="component" value="Chromosome"/>
</dbReference>
<evidence type="ECO:0008006" key="4">
    <source>
        <dbReference type="Google" id="ProtNLM"/>
    </source>
</evidence>
<protein>
    <recommendedName>
        <fullName evidence="4">Heme-binding protein</fullName>
    </recommendedName>
</protein>
<dbReference type="STRING" id="655015.B1812_15230"/>
<feature type="signal peptide" evidence="1">
    <location>
        <begin position="1"/>
        <end position="24"/>
    </location>
</feature>
<reference evidence="2 3" key="1">
    <citation type="submission" date="2017-02" db="EMBL/GenBank/DDBJ databases">
        <authorList>
            <person name="Peterson S.W."/>
        </authorList>
    </citation>
    <scope>NUCLEOTIDE SEQUENCE [LARGE SCALE GENOMIC DNA]</scope>
    <source>
        <strain evidence="2 3">S285</strain>
    </source>
</reference>
<dbReference type="SUPFAM" id="SSF143744">
    <property type="entry name" value="GlcG-like"/>
    <property type="match status" value="1"/>
</dbReference>
<gene>
    <name evidence="2" type="ORF">B1812_15230</name>
</gene>
<evidence type="ECO:0000313" key="2">
    <source>
        <dbReference type="EMBL" id="ARN82215.1"/>
    </source>
</evidence>
<name>A0A1W6MXB2_9HYPH</name>
<evidence type="ECO:0000313" key="3">
    <source>
        <dbReference type="Proteomes" id="UP000193978"/>
    </source>
</evidence>
<dbReference type="InterPro" id="IPR038084">
    <property type="entry name" value="PduO/GlcC-like_sf"/>
</dbReference>
<dbReference type="RefSeq" id="WP_085772338.1">
    <property type="nucleotide sequence ID" value="NZ_AP027149.1"/>
</dbReference>
<dbReference type="EMBL" id="CP019948">
    <property type="protein sequence ID" value="ARN82215.1"/>
    <property type="molecule type" value="Genomic_DNA"/>
</dbReference>
<organism evidence="2 3">
    <name type="scientific">Methylocystis bryophila</name>
    <dbReference type="NCBI Taxonomy" id="655015"/>
    <lineage>
        <taxon>Bacteria</taxon>
        <taxon>Pseudomonadati</taxon>
        <taxon>Pseudomonadota</taxon>
        <taxon>Alphaproteobacteria</taxon>
        <taxon>Hyphomicrobiales</taxon>
        <taxon>Methylocystaceae</taxon>
        <taxon>Methylocystis</taxon>
    </lineage>
</organism>
<proteinExistence type="predicted"/>
<dbReference type="Gene3D" id="3.30.450.150">
    <property type="entry name" value="Haem-degrading domain"/>
    <property type="match status" value="1"/>
</dbReference>
<dbReference type="KEGG" id="mbry:B1812_15230"/>
<dbReference type="AlphaFoldDB" id="A0A1W6MXB2"/>
<evidence type="ECO:0000256" key="1">
    <source>
        <dbReference type="SAM" id="SignalP"/>
    </source>
</evidence>
<sequence length="294" mass="29508">MKFKMLLAATTGACLLSTAAFATAAPTPLPASCSGLPTHDQLAAQLKAAVGVAGNGGLGFNMWATVVGNDGAVCAVAFSGNAYTDQWLASRVISAQKAATANSLSLATVTGASSAGNLALASGNLYSADREGGSLFGLQFSNPVDPLDAYHQAGQPGTTPDPTTFGTTSDPMLGLPIGGINVFGGGLALYNAAGQKVGGLGVSGDTSCTDHYVAWRTRNGLKLDYLKTGHIAGPASLFAGDATHPDNLIFDIPNNTQKVGPGHAPIEGNNAISPSGFGHPQCLNQPTGALPVVE</sequence>
<accession>A0A1W6MXB2</accession>